<dbReference type="PANTHER" id="PTHR30040:SF2">
    <property type="entry name" value="FAD:PROTEIN FMN TRANSFERASE"/>
    <property type="match status" value="1"/>
</dbReference>
<gene>
    <name evidence="12" type="primary">apbE</name>
    <name evidence="12" type="ordered locus">HTH_1475</name>
</gene>
<comment type="similarity">
    <text evidence="10">Belongs to the ApbE family.</text>
</comment>
<evidence type="ECO:0000256" key="11">
    <source>
        <dbReference type="PIRSR" id="PIRSR006268-2"/>
    </source>
</evidence>
<keyword evidence="4 10" id="KW-0808">Transferase</keyword>
<sequence length="292" mass="33138">MPIILILLLCSLAFSKEEVFYLMGTYAIIDLPDGKNYQAYRYMRSLEEKLSDYIENSEVSKINKNAGIKPVAVSEETLEVIKKALYISQITDGAFDITVGAITIRAKRWKELSEEEARKLVDYRQVKIEGNEVFLTQKGMAIDLGGIGKGYAVEKAYQHLKLPKGFISIAGDMKVWGEKRLLAVYDPTTRGVLMEGINRKDLCLSTSGNYFRHHIIGEPNSLLQVTVAYSDCTITDALSTAIFAMSDEQRRKFLKEHQNVGVLLLYTDGSLYFNRAFLDYFEMVMFRRSEGN</sequence>
<dbReference type="eggNOG" id="COG1477">
    <property type="taxonomic scope" value="Bacteria"/>
</dbReference>
<dbReference type="SUPFAM" id="SSF143631">
    <property type="entry name" value="ApbE-like"/>
    <property type="match status" value="1"/>
</dbReference>
<organism evidence="12 13">
    <name type="scientific">Hydrogenobacter thermophilus (strain DSM 6534 / IAM 12695 / TK-6)</name>
    <dbReference type="NCBI Taxonomy" id="608538"/>
    <lineage>
        <taxon>Bacteria</taxon>
        <taxon>Pseudomonadati</taxon>
        <taxon>Aquificota</taxon>
        <taxon>Aquificia</taxon>
        <taxon>Aquificales</taxon>
        <taxon>Aquificaceae</taxon>
        <taxon>Hydrogenobacter</taxon>
    </lineage>
</organism>
<keyword evidence="7 10" id="KW-0460">Magnesium</keyword>
<reference evidence="12 13" key="1">
    <citation type="journal article" date="2010" name="J. Bacteriol.">
        <title>Complete genome sequence of the thermophilic, obligately chemolithoautotrophic hydrogen-oxidizing bacterium Hydrogenobacter thermophilus TK-6.</title>
        <authorList>
            <person name="Arai H."/>
            <person name="Kanbe H."/>
            <person name="Ishii M."/>
            <person name="Igarashi Y."/>
        </authorList>
    </citation>
    <scope>NUCLEOTIDE SEQUENCE [LARGE SCALE GENOMIC DNA]</scope>
    <source>
        <strain evidence="13">DSM 6534 / IAM 12695 / TK-6 [Tokyo]</strain>
    </source>
</reference>
<evidence type="ECO:0000313" key="12">
    <source>
        <dbReference type="EMBL" id="BAI69925.1"/>
    </source>
</evidence>
<evidence type="ECO:0000256" key="6">
    <source>
        <dbReference type="ARBA" id="ARBA00022827"/>
    </source>
</evidence>
<keyword evidence="13" id="KW-1185">Reference proteome</keyword>
<proteinExistence type="inferred from homology"/>
<dbReference type="EMBL" id="AP011112">
    <property type="protein sequence ID" value="BAI69925.1"/>
    <property type="molecule type" value="Genomic_DNA"/>
</dbReference>
<dbReference type="KEGG" id="hth:HTH_1475"/>
<dbReference type="InterPro" id="IPR003374">
    <property type="entry name" value="ApbE-like_sf"/>
</dbReference>
<dbReference type="GO" id="GO:0016740">
    <property type="term" value="F:transferase activity"/>
    <property type="evidence" value="ECO:0007669"/>
    <property type="project" value="UniProtKB-UniRule"/>
</dbReference>
<keyword evidence="3 10" id="KW-0285">Flavoprotein</keyword>
<protein>
    <recommendedName>
        <fullName evidence="2 10">FAD:protein FMN transferase</fullName>
        <ecNumber evidence="1 10">2.7.1.180</ecNumber>
    </recommendedName>
    <alternativeName>
        <fullName evidence="8 10">Flavin transferase</fullName>
    </alternativeName>
</protein>
<evidence type="ECO:0000256" key="3">
    <source>
        <dbReference type="ARBA" id="ARBA00022630"/>
    </source>
</evidence>
<dbReference type="GO" id="GO:0046872">
    <property type="term" value="F:metal ion binding"/>
    <property type="evidence" value="ECO:0007669"/>
    <property type="project" value="UniProtKB-UniRule"/>
</dbReference>
<feature type="binding site" evidence="11">
    <location>
        <position position="146"/>
    </location>
    <ligand>
        <name>Mg(2+)</name>
        <dbReference type="ChEBI" id="CHEBI:18420"/>
    </ligand>
</feature>
<dbReference type="AlphaFoldDB" id="D3DJC3"/>
<evidence type="ECO:0000256" key="2">
    <source>
        <dbReference type="ARBA" id="ARBA00016337"/>
    </source>
</evidence>
<keyword evidence="12" id="KW-0449">Lipoprotein</keyword>
<dbReference type="OrthoDB" id="9778595at2"/>
<evidence type="ECO:0000313" key="13">
    <source>
        <dbReference type="Proteomes" id="UP000002574"/>
    </source>
</evidence>
<evidence type="ECO:0000256" key="1">
    <source>
        <dbReference type="ARBA" id="ARBA00011955"/>
    </source>
</evidence>
<keyword evidence="6 10" id="KW-0274">FAD</keyword>
<comment type="cofactor">
    <cofactor evidence="11">
        <name>Mg(2+)</name>
        <dbReference type="ChEBI" id="CHEBI:18420"/>
    </cofactor>
    <cofactor evidence="11">
        <name>Mn(2+)</name>
        <dbReference type="ChEBI" id="CHEBI:29035"/>
    </cofactor>
    <text evidence="11">Magnesium. Can also use manganese.</text>
</comment>
<dbReference type="PIRSF" id="PIRSF006268">
    <property type="entry name" value="ApbE"/>
    <property type="match status" value="1"/>
</dbReference>
<evidence type="ECO:0000256" key="9">
    <source>
        <dbReference type="ARBA" id="ARBA00048540"/>
    </source>
</evidence>
<dbReference type="PANTHER" id="PTHR30040">
    <property type="entry name" value="THIAMINE BIOSYNTHESIS LIPOPROTEIN APBE"/>
    <property type="match status" value="1"/>
</dbReference>
<dbReference type="STRING" id="608538.HTH_1475"/>
<feature type="binding site" evidence="11">
    <location>
        <position position="240"/>
    </location>
    <ligand>
        <name>Mg(2+)</name>
        <dbReference type="ChEBI" id="CHEBI:18420"/>
    </ligand>
</feature>
<comment type="catalytic activity">
    <reaction evidence="9 10">
        <text>L-threonyl-[protein] + FAD = FMN-L-threonyl-[protein] + AMP + H(+)</text>
        <dbReference type="Rhea" id="RHEA:36847"/>
        <dbReference type="Rhea" id="RHEA-COMP:11060"/>
        <dbReference type="Rhea" id="RHEA-COMP:11061"/>
        <dbReference type="ChEBI" id="CHEBI:15378"/>
        <dbReference type="ChEBI" id="CHEBI:30013"/>
        <dbReference type="ChEBI" id="CHEBI:57692"/>
        <dbReference type="ChEBI" id="CHEBI:74257"/>
        <dbReference type="ChEBI" id="CHEBI:456215"/>
        <dbReference type="EC" id="2.7.1.180"/>
    </reaction>
</comment>
<evidence type="ECO:0000256" key="10">
    <source>
        <dbReference type="PIRNR" id="PIRNR006268"/>
    </source>
</evidence>
<dbReference type="RefSeq" id="WP_012964105.1">
    <property type="nucleotide sequence ID" value="NC_013799.1"/>
</dbReference>
<dbReference type="Gene3D" id="3.10.520.10">
    <property type="entry name" value="ApbE-like domains"/>
    <property type="match status" value="1"/>
</dbReference>
<dbReference type="EC" id="2.7.1.180" evidence="1 10"/>
<evidence type="ECO:0000256" key="7">
    <source>
        <dbReference type="ARBA" id="ARBA00022842"/>
    </source>
</evidence>
<dbReference type="Pfam" id="PF02424">
    <property type="entry name" value="ApbE"/>
    <property type="match status" value="1"/>
</dbReference>
<evidence type="ECO:0000256" key="8">
    <source>
        <dbReference type="ARBA" id="ARBA00031306"/>
    </source>
</evidence>
<dbReference type="Proteomes" id="UP000002574">
    <property type="component" value="Chromosome"/>
</dbReference>
<feature type="binding site" evidence="11">
    <location>
        <position position="236"/>
    </location>
    <ligand>
        <name>Mg(2+)</name>
        <dbReference type="ChEBI" id="CHEBI:18420"/>
    </ligand>
</feature>
<evidence type="ECO:0000256" key="5">
    <source>
        <dbReference type="ARBA" id="ARBA00022723"/>
    </source>
</evidence>
<accession>D3DJC3</accession>
<dbReference type="InterPro" id="IPR024932">
    <property type="entry name" value="ApbE"/>
</dbReference>
<keyword evidence="5 10" id="KW-0479">Metal-binding</keyword>
<evidence type="ECO:0000256" key="4">
    <source>
        <dbReference type="ARBA" id="ARBA00022679"/>
    </source>
</evidence>
<name>D3DJC3_HYDTT</name>